<dbReference type="OrthoDB" id="1785142at2"/>
<dbReference type="InterPro" id="IPR024300">
    <property type="entry name" value="SipL_SPOCS_dom"/>
</dbReference>
<dbReference type="Proteomes" id="UP000190625">
    <property type="component" value="Unassembled WGS sequence"/>
</dbReference>
<dbReference type="AlphaFoldDB" id="A0A1T4N6R4"/>
<name>A0A1T4N6R4_9FIRM</name>
<accession>A0A1T4N6R4</accession>
<sequence>MIEATGIELLKLPVLVGEGNVQEMLVSDLELDFPAQKIRHIDAYITDLSCEVIRNKVIIQGVVHKQIFYVTQDNVVQHQAEDLPFSLFADVPGAQPGMEVELNPIIEDIKVELLAGGNILHQKVIISIDVLAEEIQQLFVEVGNGPLVVVDRVIGENDSQSMVETTFQLDIPAIKIIDIVAELQDVSTEVIDNKVIIQGTLHKQIFFVGQDNVEYHREENVPFSHFIDLPGAQPGMNVQVHPKIEYIKKELDEAGVELLQKTVINFFVKVTEEVQLQVNLDNNGKLVRLPEVINENTKQVLQESTAALDIPAIKVKDIDVSIIDIETQVVSDKVIVQGVIHKQIYFIGQDNVEYHQREDVPFSTFLDLPGASPDNTGALVDIDVEFVKPILNETGEELTQKVVLEVFVKAFQDPPAVRQIAIVSTPANEAIVPTPKCDVNYDRDNENNNDNGDD</sequence>
<gene>
    <name evidence="2" type="ORF">SAMN02745118_01715</name>
</gene>
<dbReference type="EMBL" id="FUWM01000013">
    <property type="protein sequence ID" value="SJZ74863.1"/>
    <property type="molecule type" value="Genomic_DNA"/>
</dbReference>
<feature type="domain" description="SipL SPOCS" evidence="1">
    <location>
        <begin position="35"/>
        <end position="113"/>
    </location>
</feature>
<evidence type="ECO:0000259" key="1">
    <source>
        <dbReference type="Pfam" id="PF12673"/>
    </source>
</evidence>
<organism evidence="2 3">
    <name type="scientific">Selenihalanaerobacter shriftii</name>
    <dbReference type="NCBI Taxonomy" id="142842"/>
    <lineage>
        <taxon>Bacteria</taxon>
        <taxon>Bacillati</taxon>
        <taxon>Bacillota</taxon>
        <taxon>Clostridia</taxon>
        <taxon>Halanaerobiales</taxon>
        <taxon>Halobacteroidaceae</taxon>
        <taxon>Selenihalanaerobacter</taxon>
    </lineage>
</organism>
<reference evidence="3" key="1">
    <citation type="submission" date="2017-02" db="EMBL/GenBank/DDBJ databases">
        <authorList>
            <person name="Varghese N."/>
            <person name="Submissions S."/>
        </authorList>
    </citation>
    <scope>NUCLEOTIDE SEQUENCE [LARGE SCALE GENOMIC DNA]</scope>
    <source>
        <strain evidence="3">ATCC BAA-73</strain>
    </source>
</reference>
<dbReference type="Pfam" id="PF12673">
    <property type="entry name" value="SipL"/>
    <property type="match status" value="3"/>
</dbReference>
<dbReference type="STRING" id="142842.SAMN02745118_01715"/>
<feature type="domain" description="SipL SPOCS" evidence="1">
    <location>
        <begin position="175"/>
        <end position="248"/>
    </location>
</feature>
<protein>
    <recommendedName>
        <fullName evidence="1">SipL SPOCS domain-containing protein</fullName>
    </recommendedName>
</protein>
<evidence type="ECO:0000313" key="2">
    <source>
        <dbReference type="EMBL" id="SJZ74863.1"/>
    </source>
</evidence>
<dbReference type="RefSeq" id="WP_078810179.1">
    <property type="nucleotide sequence ID" value="NZ_FUWM01000013.1"/>
</dbReference>
<evidence type="ECO:0000313" key="3">
    <source>
        <dbReference type="Proteomes" id="UP000190625"/>
    </source>
</evidence>
<proteinExistence type="predicted"/>
<keyword evidence="3" id="KW-1185">Reference proteome</keyword>
<feature type="domain" description="SipL SPOCS" evidence="1">
    <location>
        <begin position="314"/>
        <end position="387"/>
    </location>
</feature>